<comment type="subcellular location">
    <subcellularLocation>
        <location evidence="1 13">Cell membrane</location>
        <topology evidence="1 13">Multi-pass membrane protein</topology>
    </subcellularLocation>
</comment>
<keyword evidence="11 13" id="KW-0406">Ion transport</keyword>
<keyword evidence="6" id="KW-0479">Metal-binding</keyword>
<evidence type="ECO:0000256" key="7">
    <source>
        <dbReference type="ARBA" id="ARBA00022833"/>
    </source>
</evidence>
<sequence length="257" mass="27096">MSPVLFAFLISLFAGLSTAIGGLLPFFPKASDKRVLCFSLGLSAGVMVYISFMELMGEAIDGLAGLYGDRRAGLMALGFFVMGMLVIALIDHLVPEEENPHEFGGGDDRKLGKMGILSALAIAVHNFPEGLASFMSALSDPVSGISIAIAIALHNIPEGITVAGPIYHSTGSRSKAFLFALGSGLAEPLGALVGFLFLRSIFTPLTFSLVYALVAGIMVYLAFDELLPTAENYGHHHLVIYAVIIGMVLMGLTLALT</sequence>
<feature type="binding site" description="M2 metal binding site" evidence="13">
    <location>
        <position position="129"/>
    </location>
    <ligand>
        <name>Fe(2+)</name>
        <dbReference type="ChEBI" id="CHEBI:29033"/>
    </ligand>
</feature>
<dbReference type="PANTHER" id="PTHR11040">
    <property type="entry name" value="ZINC/IRON TRANSPORTER"/>
    <property type="match status" value="1"/>
</dbReference>
<keyword evidence="7 13" id="KW-0862">Zinc</keyword>
<feature type="transmembrane region" description="Helical" evidence="13">
    <location>
        <begin position="111"/>
        <end position="128"/>
    </location>
</feature>
<evidence type="ECO:0000256" key="13">
    <source>
        <dbReference type="HAMAP-Rule" id="MF_00548"/>
    </source>
</evidence>
<feature type="binding site" description="M1 metal binding site" evidence="13">
    <location>
        <position position="129"/>
    </location>
    <ligand>
        <name>Zn(2+)</name>
        <dbReference type="ChEBI" id="CHEBI:29105"/>
    </ligand>
</feature>
<evidence type="ECO:0000256" key="3">
    <source>
        <dbReference type="ARBA" id="ARBA00022448"/>
    </source>
</evidence>
<reference evidence="14" key="1">
    <citation type="submission" date="2020-10" db="EMBL/GenBank/DDBJ databases">
        <authorList>
            <person name="Gilroy R."/>
        </authorList>
    </citation>
    <scope>NUCLEOTIDE SEQUENCE</scope>
    <source>
        <strain evidence="14">11167</strain>
    </source>
</reference>
<evidence type="ECO:0000256" key="11">
    <source>
        <dbReference type="ARBA" id="ARBA00023065"/>
    </source>
</evidence>
<evidence type="ECO:0000256" key="9">
    <source>
        <dbReference type="ARBA" id="ARBA00022989"/>
    </source>
</evidence>
<evidence type="ECO:0000313" key="14">
    <source>
        <dbReference type="EMBL" id="MBO8443648.1"/>
    </source>
</evidence>
<keyword evidence="9 13" id="KW-1133">Transmembrane helix</keyword>
<keyword evidence="5 13" id="KW-0812">Transmembrane</keyword>
<comment type="function">
    <text evidence="13">Mediates zinc uptake. May also transport other divalent cations.</text>
</comment>
<keyword evidence="4 13" id="KW-1003">Cell membrane</keyword>
<dbReference type="Pfam" id="PF02535">
    <property type="entry name" value="Zip"/>
    <property type="match status" value="1"/>
</dbReference>
<feature type="transmembrane region" description="Helical" evidence="13">
    <location>
        <begin position="205"/>
        <end position="223"/>
    </location>
</feature>
<reference evidence="14" key="2">
    <citation type="journal article" date="2021" name="PeerJ">
        <title>Extensive microbial diversity within the chicken gut microbiome revealed by metagenomics and culture.</title>
        <authorList>
            <person name="Gilroy R."/>
            <person name="Ravi A."/>
            <person name="Getino M."/>
            <person name="Pursley I."/>
            <person name="Horton D.L."/>
            <person name="Alikhan N.F."/>
            <person name="Baker D."/>
            <person name="Gharbi K."/>
            <person name="Hall N."/>
            <person name="Watson M."/>
            <person name="Adriaenssens E.M."/>
            <person name="Foster-Nyarko E."/>
            <person name="Jarju S."/>
            <person name="Secka A."/>
            <person name="Antonio M."/>
            <person name="Oren A."/>
            <person name="Chaudhuri R.R."/>
            <person name="La Ragione R."/>
            <person name="Hildebrand F."/>
            <person name="Pallen M.J."/>
        </authorList>
    </citation>
    <scope>NUCLEOTIDE SEQUENCE</scope>
    <source>
        <strain evidence="14">11167</strain>
    </source>
</reference>
<evidence type="ECO:0000313" key="15">
    <source>
        <dbReference type="Proteomes" id="UP000823633"/>
    </source>
</evidence>
<keyword evidence="12 13" id="KW-0472">Membrane</keyword>
<dbReference type="NCBIfam" id="NF003243">
    <property type="entry name" value="PRK04201.1"/>
    <property type="match status" value="1"/>
</dbReference>
<feature type="binding site" description="M1 metal binding site" evidence="13">
    <location>
        <position position="158"/>
    </location>
    <ligand>
        <name>Zn(2+)</name>
        <dbReference type="ChEBI" id="CHEBI:29105"/>
    </ligand>
</feature>
<proteinExistence type="inferred from homology"/>
<dbReference type="GO" id="GO:0005886">
    <property type="term" value="C:plasma membrane"/>
    <property type="evidence" value="ECO:0007669"/>
    <property type="project" value="UniProtKB-SubCell"/>
</dbReference>
<evidence type="ECO:0000256" key="8">
    <source>
        <dbReference type="ARBA" id="ARBA00022906"/>
    </source>
</evidence>
<comment type="catalytic activity">
    <reaction evidence="13">
        <text>Zn(2+)(in) = Zn(2+)(out)</text>
        <dbReference type="Rhea" id="RHEA:29351"/>
        <dbReference type="ChEBI" id="CHEBI:29105"/>
    </reaction>
</comment>
<dbReference type="GO" id="GO:0046872">
    <property type="term" value="F:metal ion binding"/>
    <property type="evidence" value="ECO:0007669"/>
    <property type="project" value="UniProtKB-KW"/>
</dbReference>
<evidence type="ECO:0000256" key="4">
    <source>
        <dbReference type="ARBA" id="ARBA00022475"/>
    </source>
</evidence>
<feature type="binding site" description="M2 metal binding site" evidence="13">
    <location>
        <position position="187"/>
    </location>
    <ligand>
        <name>Fe(2+)</name>
        <dbReference type="ChEBI" id="CHEBI:29033"/>
    </ligand>
</feature>
<dbReference type="PANTHER" id="PTHR11040:SF205">
    <property type="entry name" value="ZINC TRANSPORTER ZUPT"/>
    <property type="match status" value="1"/>
</dbReference>
<evidence type="ECO:0000256" key="6">
    <source>
        <dbReference type="ARBA" id="ARBA00022723"/>
    </source>
</evidence>
<feature type="transmembrane region" description="Helical" evidence="13">
    <location>
        <begin position="6"/>
        <end position="28"/>
    </location>
</feature>
<feature type="transmembrane region" description="Helical" evidence="13">
    <location>
        <begin position="72"/>
        <end position="90"/>
    </location>
</feature>
<evidence type="ECO:0000256" key="2">
    <source>
        <dbReference type="ARBA" id="ARBA00009703"/>
    </source>
</evidence>
<dbReference type="AlphaFoldDB" id="A0A9D9EBI6"/>
<evidence type="ECO:0000256" key="10">
    <source>
        <dbReference type="ARBA" id="ARBA00023004"/>
    </source>
</evidence>
<feature type="transmembrane region" description="Helical" evidence="13">
    <location>
        <begin position="238"/>
        <end position="256"/>
    </location>
</feature>
<evidence type="ECO:0000256" key="12">
    <source>
        <dbReference type="ARBA" id="ARBA00023136"/>
    </source>
</evidence>
<comment type="caution">
    <text evidence="14">The sequence shown here is derived from an EMBL/GenBank/DDBJ whole genome shotgun (WGS) entry which is preliminary data.</text>
</comment>
<dbReference type="InterPro" id="IPR023498">
    <property type="entry name" value="Zn_transptr_ZupT"/>
</dbReference>
<feature type="binding site" description="M2 metal binding site" evidence="13">
    <location>
        <position position="126"/>
    </location>
    <ligand>
        <name>Fe(2+)</name>
        <dbReference type="ChEBI" id="CHEBI:29033"/>
    </ligand>
</feature>
<feature type="transmembrane region" description="Helical" evidence="13">
    <location>
        <begin position="176"/>
        <end position="198"/>
    </location>
</feature>
<dbReference type="Proteomes" id="UP000823633">
    <property type="component" value="Unassembled WGS sequence"/>
</dbReference>
<feature type="binding site" description="M2 metal binding site" evidence="13">
    <location>
        <position position="158"/>
    </location>
    <ligand>
        <name>Fe(2+)</name>
        <dbReference type="ChEBI" id="CHEBI:29033"/>
    </ligand>
</feature>
<feature type="transmembrane region" description="Helical" evidence="13">
    <location>
        <begin position="35"/>
        <end position="52"/>
    </location>
</feature>
<accession>A0A9D9EBI6</accession>
<evidence type="ECO:0000256" key="5">
    <source>
        <dbReference type="ARBA" id="ARBA00022692"/>
    </source>
</evidence>
<keyword evidence="3 13" id="KW-0813">Transport</keyword>
<dbReference type="GO" id="GO:0005385">
    <property type="term" value="F:zinc ion transmembrane transporter activity"/>
    <property type="evidence" value="ECO:0007669"/>
    <property type="project" value="UniProtKB-UniRule"/>
</dbReference>
<name>A0A9D9EBI6_9SPIR</name>
<feature type="binding site" description="M2 metal binding site" evidence="13">
    <location>
        <position position="155"/>
    </location>
    <ligand>
        <name>Fe(2+)</name>
        <dbReference type="ChEBI" id="CHEBI:29033"/>
    </ligand>
</feature>
<gene>
    <name evidence="13 14" type="primary">zupT</name>
    <name evidence="14" type="ORF">IAC42_07835</name>
</gene>
<protein>
    <recommendedName>
        <fullName evidence="13">Zinc transporter ZupT</fullName>
    </recommendedName>
</protein>
<organism evidence="14 15">
    <name type="scientific">Candidatus Aphodenecus pullistercoris</name>
    <dbReference type="NCBI Taxonomy" id="2840669"/>
    <lineage>
        <taxon>Bacteria</taxon>
        <taxon>Pseudomonadati</taxon>
        <taxon>Spirochaetota</taxon>
        <taxon>Spirochaetia</taxon>
        <taxon>Spirochaetales</taxon>
        <taxon>Candidatus Aphodenecus</taxon>
    </lineage>
</organism>
<evidence type="ECO:0000256" key="1">
    <source>
        <dbReference type="ARBA" id="ARBA00004651"/>
    </source>
</evidence>
<comment type="similarity">
    <text evidence="2 13">Belongs to the ZIP transporter (TC 2.A.5) family. ZupT subfamily.</text>
</comment>
<keyword evidence="10" id="KW-0408">Iron</keyword>
<dbReference type="EMBL" id="JADIMU010000053">
    <property type="protein sequence ID" value="MBO8443648.1"/>
    <property type="molecule type" value="Genomic_DNA"/>
</dbReference>
<dbReference type="HAMAP" id="MF_00548">
    <property type="entry name" value="ZupT"/>
    <property type="match status" value="1"/>
</dbReference>
<feature type="binding site" description="M1 metal binding site" evidence="13">
    <location>
        <position position="154"/>
    </location>
    <ligand>
        <name>Zn(2+)</name>
        <dbReference type="ChEBI" id="CHEBI:29105"/>
    </ligand>
</feature>
<dbReference type="InterPro" id="IPR003689">
    <property type="entry name" value="ZIP"/>
</dbReference>
<keyword evidence="8 13" id="KW-0864">Zinc transport</keyword>